<evidence type="ECO:0000313" key="2">
    <source>
        <dbReference type="EMBL" id="PHJ83484.1"/>
    </source>
</evidence>
<keyword evidence="3" id="KW-1185">Reference proteome</keyword>
<accession>A0ABX4KBA4</accession>
<comment type="caution">
    <text evidence="2">The sequence shown here is derived from an EMBL/GenBank/DDBJ whole genome shotgun (WGS) entry which is preliminary data.</text>
</comment>
<gene>
    <name evidence="2" type="ORF">VF04_36765</name>
</gene>
<evidence type="ECO:0000313" key="3">
    <source>
        <dbReference type="Proteomes" id="UP000222523"/>
    </source>
</evidence>
<dbReference type="EMBL" id="LAHC01000197">
    <property type="protein sequence ID" value="PHJ83484.1"/>
    <property type="molecule type" value="Genomic_DNA"/>
</dbReference>
<feature type="domain" description="Chromosomal replication initiator DnaA C-terminal" evidence="1">
    <location>
        <begin position="19"/>
        <end position="89"/>
    </location>
</feature>
<proteinExistence type="predicted"/>
<name>A0ABX4KBA4_NOSLI</name>
<sequence>MINPYAFPGLIEKPCGVVTYDVIEEKVCELFNVSVDKLFIKTRKADIVAPRQVCMYLAKKYVRYSTLKLIGDHYGGFDHTTIVHSIKLVENRRATEKEYDQHIDEIELYLKGFNPFTKRLKQTA</sequence>
<dbReference type="Pfam" id="PF08299">
    <property type="entry name" value="Bac_DnaA_C"/>
    <property type="match status" value="1"/>
</dbReference>
<dbReference type="Proteomes" id="UP000222523">
    <property type="component" value="Unassembled WGS sequence"/>
</dbReference>
<dbReference type="SUPFAM" id="SSF48295">
    <property type="entry name" value="TrpR-like"/>
    <property type="match status" value="1"/>
</dbReference>
<reference evidence="2 3" key="1">
    <citation type="submission" date="2015-02" db="EMBL/GenBank/DDBJ databases">
        <title>Nostoc linckia genome annotation.</title>
        <authorList>
            <person name="Zhou Z."/>
        </authorList>
    </citation>
    <scope>NUCLEOTIDE SEQUENCE [LARGE SCALE GENOMIC DNA]</scope>
    <source>
        <strain evidence="3">z7</strain>
    </source>
</reference>
<dbReference type="CDD" id="cd06571">
    <property type="entry name" value="Bac_DnaA_C"/>
    <property type="match status" value="1"/>
</dbReference>
<dbReference type="SMART" id="SM00760">
    <property type="entry name" value="Bac_DnaA_C"/>
    <property type="match status" value="1"/>
</dbReference>
<dbReference type="PANTHER" id="PTHR30050">
    <property type="entry name" value="CHROMOSOMAL REPLICATION INITIATOR PROTEIN DNAA"/>
    <property type="match status" value="1"/>
</dbReference>
<protein>
    <recommendedName>
        <fullName evidence="1">Chromosomal replication initiator DnaA C-terminal domain-containing protein</fullName>
    </recommendedName>
</protein>
<dbReference type="InterPro" id="IPR013159">
    <property type="entry name" value="DnaA_C"/>
</dbReference>
<organism evidence="2 3">
    <name type="scientific">Nostoc linckia z7</name>
    <dbReference type="NCBI Taxonomy" id="1628745"/>
    <lineage>
        <taxon>Bacteria</taxon>
        <taxon>Bacillati</taxon>
        <taxon>Cyanobacteriota</taxon>
        <taxon>Cyanophyceae</taxon>
        <taxon>Nostocales</taxon>
        <taxon>Nostocaceae</taxon>
        <taxon>Nostoc</taxon>
    </lineage>
</organism>
<dbReference type="PANTHER" id="PTHR30050:SF5">
    <property type="entry name" value="DNAA REGULATORY INACTIVATOR HDA"/>
    <property type="match status" value="1"/>
</dbReference>
<dbReference type="Gene3D" id="1.10.1750.10">
    <property type="match status" value="1"/>
</dbReference>
<dbReference type="InterPro" id="IPR010921">
    <property type="entry name" value="Trp_repressor/repl_initiator"/>
</dbReference>
<dbReference type="RefSeq" id="WP_099072744.1">
    <property type="nucleotide sequence ID" value="NZ_LAHC01000197.1"/>
</dbReference>
<evidence type="ECO:0000259" key="1">
    <source>
        <dbReference type="SMART" id="SM00760"/>
    </source>
</evidence>